<comment type="caution">
    <text evidence="2">The sequence shown here is derived from an EMBL/GenBank/DDBJ whole genome shotgun (WGS) entry which is preliminary data.</text>
</comment>
<accession>A0ABP4YIT7</accession>
<feature type="region of interest" description="Disordered" evidence="1">
    <location>
        <begin position="36"/>
        <end position="84"/>
    </location>
</feature>
<dbReference type="RefSeq" id="WP_344135759.1">
    <property type="nucleotide sequence ID" value="NZ_BAAALT010000164.1"/>
</dbReference>
<evidence type="ECO:0000256" key="1">
    <source>
        <dbReference type="SAM" id="MobiDB-lite"/>
    </source>
</evidence>
<gene>
    <name evidence="2" type="ORF">GCM10009682_44930</name>
</gene>
<dbReference type="EMBL" id="BAAALT010000164">
    <property type="protein sequence ID" value="GAA1819371.1"/>
    <property type="molecule type" value="Genomic_DNA"/>
</dbReference>
<evidence type="ECO:0000313" key="3">
    <source>
        <dbReference type="Proteomes" id="UP001500218"/>
    </source>
</evidence>
<evidence type="ECO:0000313" key="2">
    <source>
        <dbReference type="EMBL" id="GAA1819371.1"/>
    </source>
</evidence>
<sequence>MGRGRHRQRRGPGGRVALVVAVLALAAAVAGFGGTRWPGQLSGGSSGDGSSDGGRGSGAPVTVASRPPGPGPSGAPLGGALATPVPLPAGGSEKVLFGMGTEADGAITEKLVTQAPVRMLTSWYNGPGDLSWMSGWRTGTVGKAYHQGYALHLIVYNDGAEVALDTKYGPACGRAYPLAGRFAGDMTTLARTFAGAKAGPPLYVTLFTEFQTYPCQDNAWSADAATTNYYRAMIDQYRSAMEIFHRHAPNAKVSLGWGGWQALYDDPGRGGGRTLFDRFADVLRESDFQSFQAMDSVSNTMTIRTMVRELRAYGPVMLAHYQNDSGNYGTDVRQVLDPTFLREMTSDGLFAISFMDDKRMLADAATFAFVRDAVRRHGRDP</sequence>
<feature type="compositionally biased region" description="Low complexity" evidence="1">
    <location>
        <begin position="74"/>
        <end position="84"/>
    </location>
</feature>
<protein>
    <recommendedName>
        <fullName evidence="4">GH26 domain-containing protein</fullName>
    </recommendedName>
</protein>
<feature type="compositionally biased region" description="Gly residues" evidence="1">
    <location>
        <begin position="36"/>
        <end position="57"/>
    </location>
</feature>
<dbReference type="Proteomes" id="UP001500218">
    <property type="component" value="Unassembled WGS sequence"/>
</dbReference>
<organism evidence="2 3">
    <name type="scientific">Luedemannella flava</name>
    <dbReference type="NCBI Taxonomy" id="349316"/>
    <lineage>
        <taxon>Bacteria</taxon>
        <taxon>Bacillati</taxon>
        <taxon>Actinomycetota</taxon>
        <taxon>Actinomycetes</taxon>
        <taxon>Micromonosporales</taxon>
        <taxon>Micromonosporaceae</taxon>
        <taxon>Luedemannella</taxon>
    </lineage>
</organism>
<proteinExistence type="predicted"/>
<reference evidence="3" key="1">
    <citation type="journal article" date="2019" name="Int. J. Syst. Evol. Microbiol.">
        <title>The Global Catalogue of Microorganisms (GCM) 10K type strain sequencing project: providing services to taxonomists for standard genome sequencing and annotation.</title>
        <authorList>
            <consortium name="The Broad Institute Genomics Platform"/>
            <consortium name="The Broad Institute Genome Sequencing Center for Infectious Disease"/>
            <person name="Wu L."/>
            <person name="Ma J."/>
        </authorList>
    </citation>
    <scope>NUCLEOTIDE SEQUENCE [LARGE SCALE GENOMIC DNA]</scope>
    <source>
        <strain evidence="3">JCM 13250</strain>
    </source>
</reference>
<name>A0ABP4YIT7_9ACTN</name>
<keyword evidence="3" id="KW-1185">Reference proteome</keyword>
<evidence type="ECO:0008006" key="4">
    <source>
        <dbReference type="Google" id="ProtNLM"/>
    </source>
</evidence>